<keyword evidence="18" id="KW-1185">Reference proteome</keyword>
<evidence type="ECO:0000259" key="16">
    <source>
        <dbReference type="PROSITE" id="PS50026"/>
    </source>
</evidence>
<dbReference type="PROSITE" id="PS50026">
    <property type="entry name" value="EGF_3"/>
    <property type="match status" value="1"/>
</dbReference>
<dbReference type="EMBL" id="CACSLK010013932">
    <property type="protein sequence ID" value="CAA0815990.1"/>
    <property type="molecule type" value="Genomic_DNA"/>
</dbReference>
<dbReference type="Pfam" id="PF07645">
    <property type="entry name" value="EGF_CA"/>
    <property type="match status" value="1"/>
</dbReference>
<evidence type="ECO:0000256" key="4">
    <source>
        <dbReference type="ARBA" id="ARBA00022679"/>
    </source>
</evidence>
<feature type="disulfide bond" evidence="12">
    <location>
        <begin position="288"/>
        <end position="298"/>
    </location>
</feature>
<evidence type="ECO:0000256" key="13">
    <source>
        <dbReference type="SAM" id="MobiDB-lite"/>
    </source>
</evidence>
<dbReference type="PANTHER" id="PTHR27005:SF315">
    <property type="entry name" value="PROTEIN KINASE DOMAIN-CONTAINING PROTEIN"/>
    <property type="match status" value="1"/>
</dbReference>
<keyword evidence="14" id="KW-1133">Transmembrane helix</keyword>
<keyword evidence="9" id="KW-0067">ATP-binding</keyword>
<dbReference type="InterPro" id="IPR018097">
    <property type="entry name" value="EGF_Ca-bd_CS"/>
</dbReference>
<dbReference type="PANTHER" id="PTHR27005">
    <property type="entry name" value="WALL-ASSOCIATED RECEPTOR KINASE-LIKE 21"/>
    <property type="match status" value="1"/>
</dbReference>
<keyword evidence="5 15" id="KW-0732">Signal</keyword>
<keyword evidence="10 12" id="KW-1015">Disulfide bond</keyword>
<dbReference type="PROSITE" id="PS01187">
    <property type="entry name" value="EGF_CA"/>
    <property type="match status" value="1"/>
</dbReference>
<evidence type="ECO:0000256" key="2">
    <source>
        <dbReference type="ARBA" id="ARBA00022527"/>
    </source>
</evidence>
<dbReference type="PROSITE" id="PS00010">
    <property type="entry name" value="ASX_HYDROXYL"/>
    <property type="match status" value="1"/>
</dbReference>
<evidence type="ECO:0000256" key="7">
    <source>
        <dbReference type="ARBA" id="ARBA00022741"/>
    </source>
</evidence>
<dbReference type="Pfam" id="PF07714">
    <property type="entry name" value="PK_Tyr_Ser-Thr"/>
    <property type="match status" value="1"/>
</dbReference>
<dbReference type="InterPro" id="IPR000152">
    <property type="entry name" value="EGF-type_Asp/Asn_hydroxyl_site"/>
</dbReference>
<organism evidence="17 18">
    <name type="scientific">Striga hermonthica</name>
    <name type="common">Purple witchweed</name>
    <name type="synonym">Buchnera hermonthica</name>
    <dbReference type="NCBI Taxonomy" id="68872"/>
    <lineage>
        <taxon>Eukaryota</taxon>
        <taxon>Viridiplantae</taxon>
        <taxon>Streptophyta</taxon>
        <taxon>Embryophyta</taxon>
        <taxon>Tracheophyta</taxon>
        <taxon>Spermatophyta</taxon>
        <taxon>Magnoliopsida</taxon>
        <taxon>eudicotyledons</taxon>
        <taxon>Gunneridae</taxon>
        <taxon>Pentapetalae</taxon>
        <taxon>asterids</taxon>
        <taxon>lamiids</taxon>
        <taxon>Lamiales</taxon>
        <taxon>Orobanchaceae</taxon>
        <taxon>Buchnereae</taxon>
        <taxon>Striga</taxon>
    </lineage>
</organism>
<dbReference type="InterPro" id="IPR001881">
    <property type="entry name" value="EGF-like_Ca-bd_dom"/>
</dbReference>
<dbReference type="InterPro" id="IPR049883">
    <property type="entry name" value="NOTCH1_EGF-like"/>
</dbReference>
<dbReference type="GO" id="GO:0030247">
    <property type="term" value="F:polysaccharide binding"/>
    <property type="evidence" value="ECO:0007669"/>
    <property type="project" value="InterPro"/>
</dbReference>
<evidence type="ECO:0000256" key="8">
    <source>
        <dbReference type="ARBA" id="ARBA00022777"/>
    </source>
</evidence>
<evidence type="ECO:0000256" key="14">
    <source>
        <dbReference type="SAM" id="Phobius"/>
    </source>
</evidence>
<feature type="chain" id="PRO_5040428075" evidence="15">
    <location>
        <begin position="25"/>
        <end position="1137"/>
    </location>
</feature>
<evidence type="ECO:0000256" key="12">
    <source>
        <dbReference type="PROSITE-ProRule" id="PRU00076"/>
    </source>
</evidence>
<dbReference type="SUPFAM" id="SSF56112">
    <property type="entry name" value="Protein kinase-like (PK-like)"/>
    <property type="match status" value="2"/>
</dbReference>
<keyword evidence="14" id="KW-0812">Transmembrane</keyword>
<evidence type="ECO:0000313" key="18">
    <source>
        <dbReference type="Proteomes" id="UP001153555"/>
    </source>
</evidence>
<accession>A0A9N7MQ48</accession>
<dbReference type="Gene3D" id="2.10.25.10">
    <property type="entry name" value="Laminin"/>
    <property type="match status" value="1"/>
</dbReference>
<dbReference type="GO" id="GO:0005524">
    <property type="term" value="F:ATP binding"/>
    <property type="evidence" value="ECO:0007669"/>
    <property type="project" value="UniProtKB-KW"/>
</dbReference>
<dbReference type="InterPro" id="IPR011009">
    <property type="entry name" value="Kinase-like_dom_sf"/>
</dbReference>
<keyword evidence="2" id="KW-0723">Serine/threonine-protein kinase</keyword>
<dbReference type="SMART" id="SM00181">
    <property type="entry name" value="EGF"/>
    <property type="match status" value="2"/>
</dbReference>
<dbReference type="GO" id="GO:0005886">
    <property type="term" value="C:plasma membrane"/>
    <property type="evidence" value="ECO:0007669"/>
    <property type="project" value="TreeGrafter"/>
</dbReference>
<evidence type="ECO:0000256" key="15">
    <source>
        <dbReference type="SAM" id="SignalP"/>
    </source>
</evidence>
<comment type="caution">
    <text evidence="17">The sequence shown here is derived from an EMBL/GenBank/DDBJ whole genome shotgun (WGS) entry which is preliminary data.</text>
</comment>
<feature type="domain" description="EGF-like" evidence="16">
    <location>
        <begin position="284"/>
        <end position="316"/>
    </location>
</feature>
<keyword evidence="17" id="KW-0675">Receptor</keyword>
<comment type="subcellular location">
    <subcellularLocation>
        <location evidence="1">Membrane</location>
        <topology evidence="1">Single-pass type I membrane protein</topology>
    </subcellularLocation>
</comment>
<dbReference type="CDD" id="cd00054">
    <property type="entry name" value="EGF_CA"/>
    <property type="match status" value="1"/>
</dbReference>
<keyword evidence="6" id="KW-0677">Repeat</keyword>
<protein>
    <submittedName>
        <fullName evidence="17">Wall-associated receptor kinase 2</fullName>
    </submittedName>
</protein>
<evidence type="ECO:0000256" key="10">
    <source>
        <dbReference type="ARBA" id="ARBA00023157"/>
    </source>
</evidence>
<keyword evidence="7" id="KW-0547">Nucleotide-binding</keyword>
<dbReference type="InterPro" id="IPR001245">
    <property type="entry name" value="Ser-Thr/Tyr_kinase_cat_dom"/>
</dbReference>
<dbReference type="GO" id="GO:0007166">
    <property type="term" value="P:cell surface receptor signaling pathway"/>
    <property type="evidence" value="ECO:0007669"/>
    <property type="project" value="InterPro"/>
</dbReference>
<evidence type="ECO:0000256" key="6">
    <source>
        <dbReference type="ARBA" id="ARBA00022737"/>
    </source>
</evidence>
<dbReference type="Pfam" id="PF13947">
    <property type="entry name" value="GUB_WAK_bind"/>
    <property type="match status" value="1"/>
</dbReference>
<evidence type="ECO:0000256" key="11">
    <source>
        <dbReference type="ARBA" id="ARBA00023180"/>
    </source>
</evidence>
<dbReference type="GO" id="GO:0004674">
    <property type="term" value="F:protein serine/threonine kinase activity"/>
    <property type="evidence" value="ECO:0007669"/>
    <property type="project" value="UniProtKB-KW"/>
</dbReference>
<dbReference type="OrthoDB" id="283575at2759"/>
<dbReference type="SMART" id="SM00179">
    <property type="entry name" value="EGF_CA"/>
    <property type="match status" value="1"/>
</dbReference>
<dbReference type="AlphaFoldDB" id="A0A9N7MQ48"/>
<dbReference type="GO" id="GO:0005509">
    <property type="term" value="F:calcium ion binding"/>
    <property type="evidence" value="ECO:0007669"/>
    <property type="project" value="InterPro"/>
</dbReference>
<keyword evidence="4" id="KW-0808">Transferase</keyword>
<keyword evidence="3 12" id="KW-0245">EGF-like domain</keyword>
<sequence>MISQVIFVLTIMAAILLLSTEITSLPPPLPTAACPKTCGNVSIPFPFGTTPNCSLDHSFLVECDRNSKPFLNAGPAEILGITLDGLMRIKSSVATDCYDRLGSQVNSTTSELSLSKFTISGKLNKFMAVGCDIHALLQGSHRVSVGCASWCGGISSVVNGTCWGMNGCCWTSIPKGVSDLLVDIRSFRNRTKVNTCGYAFVVEEGAYEFVPTDLGSLGHGKSLPVVVEWFVGNVSCREARESGPGFACRANHSDCRDSEIGVGYICECLGGFEGNPYLADGCRDINECVAFQPCEGPCENLEGSYSCSCPEGFQGDGKKDGTGCYPHLNDSPRIINGPPLFIIYIALGFIIPAVVASLWIFRSSKENKSDRFRRDLFIRNGGDILKNTKQVQETVSVFTAQDIQTATNNCDRNNKVSKEAGANETYTGTLESGDQVTIEIQKLGDGEAEAFIARIVALSQIDSYYSVKLVGCCLETNDPMVIYEGITTTTKTLKDHILDDDLARTLSWRVRLRIAMETADVLEELHPVIHGRLSSSRILLLDDHNMKLCDFAITWPEVQTEESDDVYSFGVVLVELLIGEDLNLVQNFVESVRGDNLVRILDSRLEACGEVEVEMLMRVGKLADKCLVCSSHRMTLTMKEVAAELMDLQIKNFVEDEETETSSMEMCCSMDYNDVSIDSDWLFIDSDWFEKDREENPNLDDGGSGRRAGTGEGLNLRHRKPSFEAQKAGQAQRIFNTLFFSRRGPKPFLNAGPAEILGITLDGLMRIKSSVAADCYDRSGSRLYSTTSELSLSKFTISGKLNKFMAVGCDIHALVRGSHGWNQMSVGCASWCSGINSVVNGTCRGPTGRSKENKSARLKRDLFIRNGGDILKNMQQVHKTVSVFTAQDIQTATNNYDCNNKLYKEAGANETYKGTLESGPTNHPMVVYEGNTTTAKTLKDHIRDDDLARVLSWSVRLRIASKMARVLADLHHVSPSFPSPVIHGRVSSSAILLLRDYEVKLCDFVWPEHFVESVRGDVLVRILDSHFEACGEVERLMQVGKLAEKCLACSSMGTPTMEEVTAKLLNLIGPEKTRLMLLQVFDVETKTSSTEMEDDVEFTDGFLADGGAGSNLRRRKRPLKAQKAGPAQRFEESQSQY</sequence>
<evidence type="ECO:0000256" key="9">
    <source>
        <dbReference type="ARBA" id="ARBA00022840"/>
    </source>
</evidence>
<dbReference type="Proteomes" id="UP001153555">
    <property type="component" value="Unassembled WGS sequence"/>
</dbReference>
<reference evidence="17" key="1">
    <citation type="submission" date="2019-12" db="EMBL/GenBank/DDBJ databases">
        <authorList>
            <person name="Scholes J."/>
        </authorList>
    </citation>
    <scope>NUCLEOTIDE SEQUENCE</scope>
</reference>
<feature type="region of interest" description="Disordered" evidence="13">
    <location>
        <begin position="1104"/>
        <end position="1137"/>
    </location>
</feature>
<dbReference type="Gene3D" id="1.10.510.10">
    <property type="entry name" value="Transferase(Phosphotransferase) domain 1"/>
    <property type="match status" value="3"/>
</dbReference>
<feature type="signal peptide" evidence="15">
    <location>
        <begin position="1"/>
        <end position="24"/>
    </location>
</feature>
<feature type="transmembrane region" description="Helical" evidence="14">
    <location>
        <begin position="341"/>
        <end position="361"/>
    </location>
</feature>
<dbReference type="InterPro" id="IPR045274">
    <property type="entry name" value="WAK-like"/>
</dbReference>
<comment type="caution">
    <text evidence="12">Lacks conserved residue(s) required for the propagation of feature annotation.</text>
</comment>
<evidence type="ECO:0000256" key="5">
    <source>
        <dbReference type="ARBA" id="ARBA00022729"/>
    </source>
</evidence>
<keyword evidence="11" id="KW-0325">Glycoprotein</keyword>
<name>A0A9N7MQ48_STRHE</name>
<evidence type="ECO:0000256" key="3">
    <source>
        <dbReference type="ARBA" id="ARBA00022536"/>
    </source>
</evidence>
<evidence type="ECO:0000313" key="17">
    <source>
        <dbReference type="EMBL" id="CAA0815990.1"/>
    </source>
</evidence>
<evidence type="ECO:0000256" key="1">
    <source>
        <dbReference type="ARBA" id="ARBA00004479"/>
    </source>
</evidence>
<dbReference type="InterPro" id="IPR025287">
    <property type="entry name" value="WAK_GUB"/>
</dbReference>
<feature type="region of interest" description="Disordered" evidence="13">
    <location>
        <begin position="694"/>
        <end position="715"/>
    </location>
</feature>
<keyword evidence="8 17" id="KW-0418">Kinase</keyword>
<proteinExistence type="predicted"/>
<gene>
    <name evidence="17" type="ORF">SHERM_15858</name>
</gene>
<dbReference type="Gene3D" id="3.30.200.20">
    <property type="entry name" value="Phosphorylase Kinase, domain 1"/>
    <property type="match status" value="1"/>
</dbReference>
<dbReference type="SUPFAM" id="SSF57196">
    <property type="entry name" value="EGF/Laminin"/>
    <property type="match status" value="1"/>
</dbReference>
<dbReference type="FunFam" id="2.10.25.10:FF:000038">
    <property type="entry name" value="Fibrillin 2"/>
    <property type="match status" value="1"/>
</dbReference>
<dbReference type="InterPro" id="IPR000742">
    <property type="entry name" value="EGF"/>
</dbReference>
<keyword evidence="14" id="KW-0472">Membrane</keyword>